<keyword evidence="1" id="KW-0812">Transmembrane</keyword>
<keyword evidence="1" id="KW-0472">Membrane</keyword>
<dbReference type="InterPro" id="IPR018730">
    <property type="entry name" value="DUF2273"/>
</dbReference>
<name>A0A0R2CQB9_9LACO</name>
<dbReference type="AlphaFoldDB" id="A0A0R2CQB9"/>
<dbReference type="Pfam" id="PF10031">
    <property type="entry name" value="DUF2273"/>
    <property type="match status" value="1"/>
</dbReference>
<evidence type="ECO:0000313" key="3">
    <source>
        <dbReference type="Proteomes" id="UP000051256"/>
    </source>
</evidence>
<organism evidence="2 3">
    <name type="scientific">Lentilactobacillus senioris DSM 24302 = JCM 17472</name>
    <dbReference type="NCBI Taxonomy" id="1423802"/>
    <lineage>
        <taxon>Bacteria</taxon>
        <taxon>Bacillati</taxon>
        <taxon>Bacillota</taxon>
        <taxon>Bacilli</taxon>
        <taxon>Lactobacillales</taxon>
        <taxon>Lactobacillaceae</taxon>
        <taxon>Lentilactobacillus</taxon>
    </lineage>
</organism>
<comment type="caution">
    <text evidence="2">The sequence shown here is derived from an EMBL/GenBank/DDBJ whole genome shotgun (WGS) entry which is preliminary data.</text>
</comment>
<dbReference type="STRING" id="1423802.FC56_GL000702"/>
<dbReference type="RefSeq" id="WP_054671891.1">
    <property type="nucleotide sequence ID" value="NZ_AYZR01000008.1"/>
</dbReference>
<dbReference type="PATRIC" id="fig|1423802.4.peg.713"/>
<accession>A0A0R2CQB9</accession>
<keyword evidence="1" id="KW-1133">Transmembrane helix</keyword>
<evidence type="ECO:0008006" key="4">
    <source>
        <dbReference type="Google" id="ProtNLM"/>
    </source>
</evidence>
<proteinExistence type="predicted"/>
<evidence type="ECO:0000313" key="2">
    <source>
        <dbReference type="EMBL" id="KRM93981.1"/>
    </source>
</evidence>
<gene>
    <name evidence="2" type="ORF">FC56_GL000702</name>
</gene>
<feature type="transmembrane region" description="Helical" evidence="1">
    <location>
        <begin position="6"/>
        <end position="39"/>
    </location>
</feature>
<sequence>MSNGLIGAVLGIILGIVWVFQGFWSAVLVAALGVAGWLIGRFIKIDLGALRQKIGQFLTRQS</sequence>
<protein>
    <recommendedName>
        <fullName evidence="4">Small integral membrane protein</fullName>
    </recommendedName>
</protein>
<evidence type="ECO:0000256" key="1">
    <source>
        <dbReference type="SAM" id="Phobius"/>
    </source>
</evidence>
<dbReference type="EMBL" id="AYZR01000008">
    <property type="protein sequence ID" value="KRM93981.1"/>
    <property type="molecule type" value="Genomic_DNA"/>
</dbReference>
<reference evidence="2 3" key="1">
    <citation type="journal article" date="2015" name="Genome Announc.">
        <title>Expanding the biotechnology potential of lactobacilli through comparative genomics of 213 strains and associated genera.</title>
        <authorList>
            <person name="Sun Z."/>
            <person name="Harris H.M."/>
            <person name="McCann A."/>
            <person name="Guo C."/>
            <person name="Argimon S."/>
            <person name="Zhang W."/>
            <person name="Yang X."/>
            <person name="Jeffery I.B."/>
            <person name="Cooney J.C."/>
            <person name="Kagawa T.F."/>
            <person name="Liu W."/>
            <person name="Song Y."/>
            <person name="Salvetti E."/>
            <person name="Wrobel A."/>
            <person name="Rasinkangas P."/>
            <person name="Parkhill J."/>
            <person name="Rea M.C."/>
            <person name="O'Sullivan O."/>
            <person name="Ritari J."/>
            <person name="Douillard F.P."/>
            <person name="Paul Ross R."/>
            <person name="Yang R."/>
            <person name="Briner A.E."/>
            <person name="Felis G.E."/>
            <person name="de Vos W.M."/>
            <person name="Barrangou R."/>
            <person name="Klaenhammer T.R."/>
            <person name="Caufield P.W."/>
            <person name="Cui Y."/>
            <person name="Zhang H."/>
            <person name="O'Toole P.W."/>
        </authorList>
    </citation>
    <scope>NUCLEOTIDE SEQUENCE [LARGE SCALE GENOMIC DNA]</scope>
    <source>
        <strain evidence="2 3">DSM 24302</strain>
    </source>
</reference>
<keyword evidence="3" id="KW-1185">Reference proteome</keyword>
<dbReference type="Proteomes" id="UP000051256">
    <property type="component" value="Unassembled WGS sequence"/>
</dbReference>